<dbReference type="Proteomes" id="UP000277671">
    <property type="component" value="Unassembled WGS sequence"/>
</dbReference>
<dbReference type="EMBL" id="RBKT01000001">
    <property type="protein sequence ID" value="RKR88829.1"/>
    <property type="molecule type" value="Genomic_DNA"/>
</dbReference>
<dbReference type="AlphaFoldDB" id="A0A495JLB2"/>
<gene>
    <name evidence="3" type="ORF">BDK92_3160</name>
</gene>
<evidence type="ECO:0008006" key="5">
    <source>
        <dbReference type="Google" id="ProtNLM"/>
    </source>
</evidence>
<evidence type="ECO:0000313" key="3">
    <source>
        <dbReference type="EMBL" id="RKR88829.1"/>
    </source>
</evidence>
<name>A0A495JLB2_9ACTN</name>
<sequence length="273" mass="29452">MADSYPAQDEGYPRRLPRSHRTGERPRRRGRKLLIGLLVLLLVLLVGLVVADRYAVGFAEREIGTRISQEITREGIKSGPPDVSVNGFPFLSQVIAGNYQSIVVVVRDVEAPVANAEAVHLPELHIDAQDIRASINTLRTGQGQVTAGTVDGTATIAYDSVLKLVDQPGLQLKEDGGKLMVTAPVQVLGQAFTVTGAANLKVEGAEVALSFSDLDVQGLPDIPVARLAVQEYVRRIAIRLPLPELPFNLQVQEVRPLPQGLSVRATAKNVPIN</sequence>
<keyword evidence="2" id="KW-1133">Transmembrane helix</keyword>
<feature type="compositionally biased region" description="Basic residues" evidence="1">
    <location>
        <begin position="15"/>
        <end position="25"/>
    </location>
</feature>
<protein>
    <recommendedName>
        <fullName evidence="5">DUF2993 family protein</fullName>
    </recommendedName>
</protein>
<evidence type="ECO:0000313" key="4">
    <source>
        <dbReference type="Proteomes" id="UP000277671"/>
    </source>
</evidence>
<reference evidence="3 4" key="1">
    <citation type="submission" date="2018-10" db="EMBL/GenBank/DDBJ databases">
        <title>Sequencing the genomes of 1000 actinobacteria strains.</title>
        <authorList>
            <person name="Klenk H.-P."/>
        </authorList>
    </citation>
    <scope>NUCLEOTIDE SEQUENCE [LARGE SCALE GENOMIC DNA]</scope>
    <source>
        <strain evidence="3 4">DSM 45175</strain>
    </source>
</reference>
<feature type="transmembrane region" description="Helical" evidence="2">
    <location>
        <begin position="33"/>
        <end position="51"/>
    </location>
</feature>
<keyword evidence="2" id="KW-0472">Membrane</keyword>
<dbReference type="InterPro" id="IPR021373">
    <property type="entry name" value="DUF2993"/>
</dbReference>
<accession>A0A495JLB2</accession>
<evidence type="ECO:0000256" key="1">
    <source>
        <dbReference type="SAM" id="MobiDB-lite"/>
    </source>
</evidence>
<feature type="region of interest" description="Disordered" evidence="1">
    <location>
        <begin position="1"/>
        <end position="25"/>
    </location>
</feature>
<comment type="caution">
    <text evidence="3">The sequence shown here is derived from an EMBL/GenBank/DDBJ whole genome shotgun (WGS) entry which is preliminary data.</text>
</comment>
<proteinExistence type="predicted"/>
<keyword evidence="2" id="KW-0812">Transmembrane</keyword>
<keyword evidence="4" id="KW-1185">Reference proteome</keyword>
<dbReference type="Pfam" id="PF11209">
    <property type="entry name" value="LmeA"/>
    <property type="match status" value="1"/>
</dbReference>
<evidence type="ECO:0000256" key="2">
    <source>
        <dbReference type="SAM" id="Phobius"/>
    </source>
</evidence>
<organism evidence="3 4">
    <name type="scientific">Micromonospora pisi</name>
    <dbReference type="NCBI Taxonomy" id="589240"/>
    <lineage>
        <taxon>Bacteria</taxon>
        <taxon>Bacillati</taxon>
        <taxon>Actinomycetota</taxon>
        <taxon>Actinomycetes</taxon>
        <taxon>Micromonosporales</taxon>
        <taxon>Micromonosporaceae</taxon>
        <taxon>Micromonospora</taxon>
    </lineage>
</organism>